<accession>A0A1R2CP15</accession>
<evidence type="ECO:0000313" key="1">
    <source>
        <dbReference type="EMBL" id="OMJ90747.1"/>
    </source>
</evidence>
<name>A0A1R2CP15_9CILI</name>
<comment type="caution">
    <text evidence="1">The sequence shown here is derived from an EMBL/GenBank/DDBJ whole genome shotgun (WGS) entry which is preliminary data.</text>
</comment>
<reference evidence="1 2" key="1">
    <citation type="submission" date="2016-11" db="EMBL/GenBank/DDBJ databases">
        <title>The macronuclear genome of Stentor coeruleus: a giant cell with tiny introns.</title>
        <authorList>
            <person name="Slabodnick M."/>
            <person name="Ruby J.G."/>
            <person name="Reiff S.B."/>
            <person name="Swart E.C."/>
            <person name="Gosai S."/>
            <person name="Prabakaran S."/>
            <person name="Witkowska E."/>
            <person name="Larue G.E."/>
            <person name="Fisher S."/>
            <person name="Freeman R.M."/>
            <person name="Gunawardena J."/>
            <person name="Chu W."/>
            <person name="Stover N.A."/>
            <person name="Gregory B.D."/>
            <person name="Nowacki M."/>
            <person name="Derisi J."/>
            <person name="Roy S.W."/>
            <person name="Marshall W.F."/>
            <person name="Sood P."/>
        </authorList>
    </citation>
    <scope>NUCLEOTIDE SEQUENCE [LARGE SCALE GENOMIC DNA]</scope>
    <source>
        <strain evidence="1">WM001</strain>
    </source>
</reference>
<keyword evidence="2" id="KW-1185">Reference proteome</keyword>
<dbReference type="AlphaFoldDB" id="A0A1R2CP15"/>
<dbReference type="EMBL" id="MPUH01000096">
    <property type="protein sequence ID" value="OMJ90747.1"/>
    <property type="molecule type" value="Genomic_DNA"/>
</dbReference>
<protein>
    <submittedName>
        <fullName evidence="1">Uncharacterized protein</fullName>
    </submittedName>
</protein>
<dbReference type="Proteomes" id="UP000187209">
    <property type="component" value="Unassembled WGS sequence"/>
</dbReference>
<sequence>MAKVFVEDNEEIDIICNAIASAYKEVTEFSLQNDAIKNRLKTLIAVINEGLHILPRTLISFINFDFVTLSNNYAKDFKKTKFEPDPEKVRDICNKIFENADILEKITETLSELDKKKVEINDGEYDIFGFTEIEKLVEVDKMLIEKIREAKMSVNQIKDLFEECEKKDVSEEYEIYNMIKDEL</sequence>
<gene>
    <name evidence="1" type="ORF">SteCoe_6824</name>
</gene>
<evidence type="ECO:0000313" key="2">
    <source>
        <dbReference type="Proteomes" id="UP000187209"/>
    </source>
</evidence>
<proteinExistence type="predicted"/>
<organism evidence="1 2">
    <name type="scientific">Stentor coeruleus</name>
    <dbReference type="NCBI Taxonomy" id="5963"/>
    <lineage>
        <taxon>Eukaryota</taxon>
        <taxon>Sar</taxon>
        <taxon>Alveolata</taxon>
        <taxon>Ciliophora</taxon>
        <taxon>Postciliodesmatophora</taxon>
        <taxon>Heterotrichea</taxon>
        <taxon>Heterotrichida</taxon>
        <taxon>Stentoridae</taxon>
        <taxon>Stentor</taxon>
    </lineage>
</organism>